<evidence type="ECO:0000256" key="1">
    <source>
        <dbReference type="SAM" id="MobiDB-lite"/>
    </source>
</evidence>
<dbReference type="AlphaFoldDB" id="A0A1S2PCP9"/>
<keyword evidence="3" id="KW-1185">Reference proteome</keyword>
<feature type="region of interest" description="Disordered" evidence="1">
    <location>
        <begin position="1"/>
        <end position="62"/>
    </location>
</feature>
<dbReference type="STRING" id="1428652.BIV24_15255"/>
<proteinExistence type="predicted"/>
<reference evidence="2 3" key="1">
    <citation type="submission" date="2016-10" db="EMBL/GenBank/DDBJ databases">
        <title>Genome sequence of Streptomyces sp. MUSC 93.</title>
        <authorList>
            <person name="Lee L.-H."/>
            <person name="Ser H.-L."/>
            <person name="Law J.W.-F."/>
        </authorList>
    </citation>
    <scope>NUCLEOTIDE SEQUENCE [LARGE SCALE GENOMIC DNA]</scope>
    <source>
        <strain evidence="2 3">MUSC 93</strain>
    </source>
</reference>
<organism evidence="2 3">
    <name type="scientific">Streptomyces colonosanans</name>
    <dbReference type="NCBI Taxonomy" id="1428652"/>
    <lineage>
        <taxon>Bacteria</taxon>
        <taxon>Bacillati</taxon>
        <taxon>Actinomycetota</taxon>
        <taxon>Actinomycetes</taxon>
        <taxon>Kitasatosporales</taxon>
        <taxon>Streptomycetaceae</taxon>
        <taxon>Streptomyces</taxon>
    </lineage>
</organism>
<comment type="caution">
    <text evidence="2">The sequence shown here is derived from an EMBL/GenBank/DDBJ whole genome shotgun (WGS) entry which is preliminary data.</text>
</comment>
<protein>
    <submittedName>
        <fullName evidence="2">Uncharacterized protein</fullName>
    </submittedName>
</protein>
<evidence type="ECO:0000313" key="3">
    <source>
        <dbReference type="Proteomes" id="UP000179935"/>
    </source>
</evidence>
<dbReference type="RefSeq" id="WP_071366840.1">
    <property type="nucleotide sequence ID" value="NZ_MLYP01000040.1"/>
</dbReference>
<name>A0A1S2PCP9_9ACTN</name>
<gene>
    <name evidence="2" type="ORF">BIV24_15255</name>
</gene>
<evidence type="ECO:0000313" key="2">
    <source>
        <dbReference type="EMBL" id="OIJ91619.1"/>
    </source>
</evidence>
<dbReference type="EMBL" id="MLYP01000040">
    <property type="protein sequence ID" value="OIJ91619.1"/>
    <property type="molecule type" value="Genomic_DNA"/>
</dbReference>
<dbReference type="OrthoDB" id="4249946at2"/>
<sequence>MRHDSSDCGRIPKLLNSSPVGNRADEYGTEVEIYRRARPPALHADAPTGAPSVAHPSARRSP</sequence>
<accession>A0A1S2PCP9</accession>
<dbReference type="Proteomes" id="UP000179935">
    <property type="component" value="Unassembled WGS sequence"/>
</dbReference>